<organism evidence="3 4">
    <name type="scientific">Hyalella azteca</name>
    <name type="common">Amphipod</name>
    <dbReference type="NCBI Taxonomy" id="294128"/>
    <lineage>
        <taxon>Eukaryota</taxon>
        <taxon>Metazoa</taxon>
        <taxon>Ecdysozoa</taxon>
        <taxon>Arthropoda</taxon>
        <taxon>Crustacea</taxon>
        <taxon>Multicrustacea</taxon>
        <taxon>Malacostraca</taxon>
        <taxon>Eumalacostraca</taxon>
        <taxon>Peracarida</taxon>
        <taxon>Amphipoda</taxon>
        <taxon>Senticaudata</taxon>
        <taxon>Talitrida</taxon>
        <taxon>Talitroidea</taxon>
        <taxon>Hyalellidae</taxon>
        <taxon>Hyalella</taxon>
    </lineage>
</organism>
<proteinExistence type="predicted"/>
<keyword evidence="2" id="KW-1133">Transmembrane helix</keyword>
<evidence type="ECO:0000313" key="4">
    <source>
        <dbReference type="RefSeq" id="XP_018014032.2"/>
    </source>
</evidence>
<evidence type="ECO:0000313" key="3">
    <source>
        <dbReference type="Proteomes" id="UP000694843"/>
    </source>
</evidence>
<dbReference type="AlphaFoldDB" id="A0A8B7NK53"/>
<evidence type="ECO:0000256" key="2">
    <source>
        <dbReference type="SAM" id="Phobius"/>
    </source>
</evidence>
<feature type="transmembrane region" description="Helical" evidence="2">
    <location>
        <begin position="420"/>
        <end position="441"/>
    </location>
</feature>
<feature type="transmembrane region" description="Helical" evidence="2">
    <location>
        <begin position="491"/>
        <end position="507"/>
    </location>
</feature>
<feature type="transmembrane region" description="Helical" evidence="2">
    <location>
        <begin position="254"/>
        <end position="277"/>
    </location>
</feature>
<keyword evidence="2" id="KW-0812">Transmembrane</keyword>
<feature type="region of interest" description="Disordered" evidence="1">
    <location>
        <begin position="546"/>
        <end position="576"/>
    </location>
</feature>
<dbReference type="OrthoDB" id="10489138at2759"/>
<feature type="transmembrane region" description="Helical" evidence="2">
    <location>
        <begin position="12"/>
        <end position="32"/>
    </location>
</feature>
<sequence length="576" mass="62944">MVVLTNTKHCLVISSEVFAVIGCIVASFNYGLDYPSYMGDEIFTNLSRFSTDLPVGSPTHEVIGHFFDKVDNLMRAFRFRARYQADSRTYVMLPMLASAAMSSVLSLWMIFDKSVLTSTSIINSICAMWLLHFPYLISFTNTHFYSNYEAVKYFSSSYSAVLTLHMIMITLLTVGFAANAYYIRHKRIAWPRCNCYKLFTINSLFICARLVYASILLPSGSEVLFSGIRSDPTNTKYCIANVTLCGTVRLPASVVFGATGALVFSVMGACEALLSLLFGFAHEVMTLGFALLTSLANFIVTGFVSEYGLLSYGQMPWAFGIAFMGQCAVALLHAWLMWSAPAFINSAPNVLKLVCGYKPKPADDVQPTNELSETGADEDVENTIHAEQQENNDTVTTSDNNTTNGEVQARKLLISKAFRFCINFTIAVVALVSLSMSGFTIAETEALDWCQLLLVVVLTVVVSRAVVSVMVTVSSAPYCATSTVQTAMEEAIVIGLLIVSAVATRFYQISAITNDATYVTIVVLVLKMADLSQCQAFRNLFSSSSNPTNTAVGGRSHDRRSLSVQSDTNTLSSAST</sequence>
<keyword evidence="2" id="KW-0472">Membrane</keyword>
<accession>A0A8B7NK53</accession>
<feature type="transmembrane region" description="Helical" evidence="2">
    <location>
        <begin position="453"/>
        <end position="479"/>
    </location>
</feature>
<feature type="transmembrane region" description="Helical" evidence="2">
    <location>
        <begin position="157"/>
        <end position="183"/>
    </location>
</feature>
<keyword evidence="3" id="KW-1185">Reference proteome</keyword>
<dbReference type="GeneID" id="108671060"/>
<feature type="transmembrane region" description="Helical" evidence="2">
    <location>
        <begin position="118"/>
        <end position="137"/>
    </location>
</feature>
<feature type="transmembrane region" description="Helical" evidence="2">
    <location>
        <begin position="284"/>
        <end position="305"/>
    </location>
</feature>
<feature type="transmembrane region" description="Helical" evidence="2">
    <location>
        <begin position="90"/>
        <end position="111"/>
    </location>
</feature>
<dbReference type="KEGG" id="hazt:108671060"/>
<dbReference type="Proteomes" id="UP000694843">
    <property type="component" value="Unplaced"/>
</dbReference>
<gene>
    <name evidence="4" type="primary">LOC108671060</name>
</gene>
<evidence type="ECO:0000256" key="1">
    <source>
        <dbReference type="SAM" id="MobiDB-lite"/>
    </source>
</evidence>
<dbReference type="RefSeq" id="XP_018014032.2">
    <property type="nucleotide sequence ID" value="XM_018158543.2"/>
</dbReference>
<name>A0A8B7NK53_HYAAZ</name>
<feature type="compositionally biased region" description="Polar residues" evidence="1">
    <location>
        <begin position="562"/>
        <end position="576"/>
    </location>
</feature>
<protein>
    <submittedName>
        <fullName evidence="4">Uncharacterized protein LOC108671060</fullName>
    </submittedName>
</protein>
<feature type="transmembrane region" description="Helical" evidence="2">
    <location>
        <begin position="195"/>
        <end position="217"/>
    </location>
</feature>
<feature type="transmembrane region" description="Helical" evidence="2">
    <location>
        <begin position="317"/>
        <end position="338"/>
    </location>
</feature>
<reference evidence="4" key="1">
    <citation type="submission" date="2025-08" db="UniProtKB">
        <authorList>
            <consortium name="RefSeq"/>
        </authorList>
    </citation>
    <scope>IDENTIFICATION</scope>
    <source>
        <tissue evidence="4">Whole organism</tissue>
    </source>
</reference>